<dbReference type="InParanoid" id="D8S0G6"/>
<evidence type="ECO:0000313" key="5">
    <source>
        <dbReference type="Proteomes" id="UP000001514"/>
    </source>
</evidence>
<keyword evidence="1" id="KW-0862">Zinc</keyword>
<evidence type="ECO:0000259" key="3">
    <source>
        <dbReference type="PROSITE" id="PS50157"/>
    </source>
</evidence>
<dbReference type="EMBL" id="GL377597">
    <property type="protein sequence ID" value="EFJ21924.1"/>
    <property type="molecule type" value="Genomic_DNA"/>
</dbReference>
<keyword evidence="1" id="KW-0863">Zinc-finger</keyword>
<organism evidence="5">
    <name type="scientific">Selaginella moellendorffii</name>
    <name type="common">Spikemoss</name>
    <dbReference type="NCBI Taxonomy" id="88036"/>
    <lineage>
        <taxon>Eukaryota</taxon>
        <taxon>Viridiplantae</taxon>
        <taxon>Streptophyta</taxon>
        <taxon>Embryophyta</taxon>
        <taxon>Tracheophyta</taxon>
        <taxon>Lycopodiopsida</taxon>
        <taxon>Selaginellales</taxon>
        <taxon>Selaginellaceae</taxon>
        <taxon>Selaginella</taxon>
    </lineage>
</organism>
<keyword evidence="5" id="KW-1185">Reference proteome</keyword>
<proteinExistence type="predicted"/>
<feature type="domain" description="C2H2-type" evidence="3">
    <location>
        <begin position="145"/>
        <end position="173"/>
    </location>
</feature>
<dbReference type="PROSITE" id="PS50157">
    <property type="entry name" value="ZINC_FINGER_C2H2_2"/>
    <property type="match status" value="1"/>
</dbReference>
<dbReference type="PANTHER" id="PTHR35744:SF2">
    <property type="entry name" value="OS06G0166200 PROTEIN"/>
    <property type="match status" value="1"/>
</dbReference>
<evidence type="ECO:0000256" key="1">
    <source>
        <dbReference type="PROSITE-ProRule" id="PRU00042"/>
    </source>
</evidence>
<dbReference type="InterPro" id="IPR013087">
    <property type="entry name" value="Znf_C2H2_type"/>
</dbReference>
<dbReference type="PANTHER" id="PTHR35744">
    <property type="entry name" value="C2H2-TYPE DOMAIN-CONTAINING PROTEIN"/>
    <property type="match status" value="1"/>
</dbReference>
<evidence type="ECO:0000256" key="2">
    <source>
        <dbReference type="SAM" id="MobiDB-lite"/>
    </source>
</evidence>
<dbReference type="STRING" id="88036.D8S0G6"/>
<dbReference type="eggNOG" id="ENOG502QQPS">
    <property type="taxonomic scope" value="Eukaryota"/>
</dbReference>
<name>D8S0G6_SELML</name>
<dbReference type="KEGG" id="smo:SELMODRAFT_416804"/>
<evidence type="ECO:0000313" key="4">
    <source>
        <dbReference type="EMBL" id="EFJ21924.1"/>
    </source>
</evidence>
<feature type="compositionally biased region" description="Basic and acidic residues" evidence="2">
    <location>
        <begin position="35"/>
        <end position="44"/>
    </location>
</feature>
<reference evidence="4 5" key="1">
    <citation type="journal article" date="2011" name="Science">
        <title>The Selaginella genome identifies genetic changes associated with the evolution of vascular plants.</title>
        <authorList>
            <person name="Banks J.A."/>
            <person name="Nishiyama T."/>
            <person name="Hasebe M."/>
            <person name="Bowman J.L."/>
            <person name="Gribskov M."/>
            <person name="dePamphilis C."/>
            <person name="Albert V.A."/>
            <person name="Aono N."/>
            <person name="Aoyama T."/>
            <person name="Ambrose B.A."/>
            <person name="Ashton N.W."/>
            <person name="Axtell M.J."/>
            <person name="Barker E."/>
            <person name="Barker M.S."/>
            <person name="Bennetzen J.L."/>
            <person name="Bonawitz N.D."/>
            <person name="Chapple C."/>
            <person name="Cheng C."/>
            <person name="Correa L.G."/>
            <person name="Dacre M."/>
            <person name="DeBarry J."/>
            <person name="Dreyer I."/>
            <person name="Elias M."/>
            <person name="Engstrom E.M."/>
            <person name="Estelle M."/>
            <person name="Feng L."/>
            <person name="Finet C."/>
            <person name="Floyd S.K."/>
            <person name="Frommer W.B."/>
            <person name="Fujita T."/>
            <person name="Gramzow L."/>
            <person name="Gutensohn M."/>
            <person name="Harholt J."/>
            <person name="Hattori M."/>
            <person name="Heyl A."/>
            <person name="Hirai T."/>
            <person name="Hiwatashi Y."/>
            <person name="Ishikawa M."/>
            <person name="Iwata M."/>
            <person name="Karol K.G."/>
            <person name="Koehler B."/>
            <person name="Kolukisaoglu U."/>
            <person name="Kubo M."/>
            <person name="Kurata T."/>
            <person name="Lalonde S."/>
            <person name="Li K."/>
            <person name="Li Y."/>
            <person name="Litt A."/>
            <person name="Lyons E."/>
            <person name="Manning G."/>
            <person name="Maruyama T."/>
            <person name="Michael T.P."/>
            <person name="Mikami K."/>
            <person name="Miyazaki S."/>
            <person name="Morinaga S."/>
            <person name="Murata T."/>
            <person name="Mueller-Roeber B."/>
            <person name="Nelson D.R."/>
            <person name="Obara M."/>
            <person name="Oguri Y."/>
            <person name="Olmstead R.G."/>
            <person name="Onodera N."/>
            <person name="Petersen B.L."/>
            <person name="Pils B."/>
            <person name="Prigge M."/>
            <person name="Rensing S.A."/>
            <person name="Riano-Pachon D.M."/>
            <person name="Roberts A.W."/>
            <person name="Sato Y."/>
            <person name="Scheller H.V."/>
            <person name="Schulz B."/>
            <person name="Schulz C."/>
            <person name="Shakirov E.V."/>
            <person name="Shibagaki N."/>
            <person name="Shinohara N."/>
            <person name="Shippen D.E."/>
            <person name="Soerensen I."/>
            <person name="Sotooka R."/>
            <person name="Sugimoto N."/>
            <person name="Sugita M."/>
            <person name="Sumikawa N."/>
            <person name="Tanurdzic M."/>
            <person name="Theissen G."/>
            <person name="Ulvskov P."/>
            <person name="Wakazuki S."/>
            <person name="Weng J.K."/>
            <person name="Willats W.W."/>
            <person name="Wipf D."/>
            <person name="Wolf P.G."/>
            <person name="Yang L."/>
            <person name="Zimmer A.D."/>
            <person name="Zhu Q."/>
            <person name="Mitros T."/>
            <person name="Hellsten U."/>
            <person name="Loque D."/>
            <person name="Otillar R."/>
            <person name="Salamov A."/>
            <person name="Schmutz J."/>
            <person name="Shapiro H."/>
            <person name="Lindquist E."/>
            <person name="Lucas S."/>
            <person name="Rokhsar D."/>
            <person name="Grigoriev I.V."/>
        </authorList>
    </citation>
    <scope>NUCLEOTIDE SEQUENCE [LARGE SCALE GENOMIC DNA]</scope>
</reference>
<dbReference type="PROSITE" id="PS00028">
    <property type="entry name" value="ZINC_FINGER_C2H2_1"/>
    <property type="match status" value="1"/>
</dbReference>
<feature type="compositionally biased region" description="Acidic residues" evidence="2">
    <location>
        <begin position="45"/>
        <end position="56"/>
    </location>
</feature>
<feature type="region of interest" description="Disordered" evidence="2">
    <location>
        <begin position="28"/>
        <end position="56"/>
    </location>
</feature>
<sequence length="362" mass="41498">MLVSRLGYGGRALLSKCRRLAQGKRNLHTIDSSDEDRGVDHTGFTEDDEEEAQEQEEQGRRVVIVWDITTSKPPVSMDPQVAALRVRDLADAFGFVVDRSAYAEPRIPVTDARPRTYYEEKFMASQLKPVWYQDVPHQSAEDYVYKCGYCGRTLSSHHSLYKHFKQIHAPERAKRVHKLNRIHRGQRRDEYALAMADKEQRYRAALREIVMPKLVVSDELCSALTRAGFLVRLVTEKPLRHLFLTAQESAVINHLWQAAWLNIACIVLVSDSCRFGDFIRLAREQRGVKFVGISDGLSEFRMGVDLFISWEEIERGRGYVWATEAARAWFSGPRLFAKRSTLRKRQKYGGGGGGGEFDPFRE</sequence>
<dbReference type="GO" id="GO:0008270">
    <property type="term" value="F:zinc ion binding"/>
    <property type="evidence" value="ECO:0007669"/>
    <property type="project" value="UniProtKB-KW"/>
</dbReference>
<keyword evidence="1" id="KW-0479">Metal-binding</keyword>
<dbReference type="AlphaFoldDB" id="D8S0G6"/>
<dbReference type="Proteomes" id="UP000001514">
    <property type="component" value="Unassembled WGS sequence"/>
</dbReference>
<protein>
    <recommendedName>
        <fullName evidence="3">C2H2-type domain-containing protein</fullName>
    </recommendedName>
</protein>
<gene>
    <name evidence="4" type="ORF">SELMODRAFT_416804</name>
</gene>
<dbReference type="HOGENOM" id="CLU_765921_0_0_1"/>
<accession>D8S0G6</accession>
<dbReference type="Gramene" id="EFJ21924">
    <property type="protein sequence ID" value="EFJ21924"/>
    <property type="gene ID" value="SELMODRAFT_416804"/>
</dbReference>